<accession>A0ABY6LNT1</accession>
<dbReference type="Pfam" id="PF04177">
    <property type="entry name" value="TAP42"/>
    <property type="match status" value="1"/>
</dbReference>
<keyword evidence="3" id="KW-1185">Reference proteome</keyword>
<sequence length="390" mass="44671">MAASDMRNRRHVQPLLTWSTDSSCIPGLGAHTRYYQPGQLNPGFLELVKKGISKGELATHQVNQLALFSTNERYEEIPTADIKYLLLPAYLGQLSGLISGPERLSGLDRAEVYYKDFLSRCQSYEVPDLPPIEDQTPTLPSFLRAYKIQELKKQKSLETRESELRKLLEKETTDDSTARELYLVRIQKWALQASREMRNIQEERPLLQRFLNQDNKTDRPKLQKKCHEEQTPCAATPNMEYKRCSSCIPGLGALTGYYQPDQLSPGFLPPRSNKPPTTMIITRDKVQQAIYGLGYPSLPVYTIEDFYQQRFAHQQQHPHLVLGIILKKGGGSRSTFALTNIMIGFHPEDHRPPPEDEDKEESDEAIARARNFDDWKDTHRRGCGNRHNMG</sequence>
<feature type="compositionally biased region" description="Basic and acidic residues" evidence="1">
    <location>
        <begin position="365"/>
        <end position="377"/>
    </location>
</feature>
<feature type="region of interest" description="Disordered" evidence="1">
    <location>
        <begin position="345"/>
        <end position="390"/>
    </location>
</feature>
<dbReference type="InterPro" id="IPR007304">
    <property type="entry name" value="TAP46-like"/>
</dbReference>
<dbReference type="PANTHER" id="PTHR10933:SF9">
    <property type="entry name" value="IMMUNOGLOBULIN-BINDING PROTEIN 1"/>
    <property type="match status" value="1"/>
</dbReference>
<proteinExistence type="predicted"/>
<dbReference type="EMBL" id="CP092882">
    <property type="protein sequence ID" value="UYV81380.1"/>
    <property type="molecule type" value="Genomic_DNA"/>
</dbReference>
<dbReference type="Gene3D" id="1.25.40.540">
    <property type="entry name" value="TAP42-like family"/>
    <property type="match status" value="1"/>
</dbReference>
<dbReference type="PANTHER" id="PTHR10933">
    <property type="entry name" value="IMMUNOGLOBULIN-BINDING PROTEIN 1"/>
    <property type="match status" value="1"/>
</dbReference>
<dbReference type="InterPro" id="IPR038511">
    <property type="entry name" value="TAP42/TAP46-like_sf"/>
</dbReference>
<dbReference type="Proteomes" id="UP001235939">
    <property type="component" value="Chromosome 20"/>
</dbReference>
<evidence type="ECO:0000313" key="2">
    <source>
        <dbReference type="EMBL" id="UYV81380.1"/>
    </source>
</evidence>
<protein>
    <submittedName>
        <fullName evidence="2">IGBP1</fullName>
    </submittedName>
</protein>
<feature type="compositionally biased region" description="Basic residues" evidence="1">
    <location>
        <begin position="378"/>
        <end position="390"/>
    </location>
</feature>
<organism evidence="2 3">
    <name type="scientific">Cordylochernes scorpioides</name>
    <dbReference type="NCBI Taxonomy" id="51811"/>
    <lineage>
        <taxon>Eukaryota</taxon>
        <taxon>Metazoa</taxon>
        <taxon>Ecdysozoa</taxon>
        <taxon>Arthropoda</taxon>
        <taxon>Chelicerata</taxon>
        <taxon>Arachnida</taxon>
        <taxon>Pseudoscorpiones</taxon>
        <taxon>Cheliferoidea</taxon>
        <taxon>Chernetidae</taxon>
        <taxon>Cordylochernes</taxon>
    </lineage>
</organism>
<gene>
    <name evidence="2" type="ORF">LAZ67_20001003</name>
</gene>
<evidence type="ECO:0000313" key="3">
    <source>
        <dbReference type="Proteomes" id="UP001235939"/>
    </source>
</evidence>
<evidence type="ECO:0000256" key="1">
    <source>
        <dbReference type="SAM" id="MobiDB-lite"/>
    </source>
</evidence>
<name>A0ABY6LNT1_9ARAC</name>
<reference evidence="2 3" key="1">
    <citation type="submission" date="2022-01" db="EMBL/GenBank/DDBJ databases">
        <title>A chromosomal length assembly of Cordylochernes scorpioides.</title>
        <authorList>
            <person name="Zeh D."/>
            <person name="Zeh J."/>
        </authorList>
    </citation>
    <scope>NUCLEOTIDE SEQUENCE [LARGE SCALE GENOMIC DNA]</scope>
    <source>
        <strain evidence="2">IN4F17</strain>
        <tissue evidence="2">Whole Body</tissue>
    </source>
</reference>
<feature type="compositionally biased region" description="Acidic residues" evidence="1">
    <location>
        <begin position="355"/>
        <end position="364"/>
    </location>
</feature>